<reference evidence="12" key="1">
    <citation type="journal article" date="2021" name="Cell">
        <title>Tracing the genetic footprints of vertebrate landing in non-teleost ray-finned fishes.</title>
        <authorList>
            <person name="Bi X."/>
            <person name="Wang K."/>
            <person name="Yang L."/>
            <person name="Pan H."/>
            <person name="Jiang H."/>
            <person name="Wei Q."/>
            <person name="Fang M."/>
            <person name="Yu H."/>
            <person name="Zhu C."/>
            <person name="Cai Y."/>
            <person name="He Y."/>
            <person name="Gan X."/>
            <person name="Zeng H."/>
            <person name="Yu D."/>
            <person name="Zhu Y."/>
            <person name="Jiang H."/>
            <person name="Qiu Q."/>
            <person name="Yang H."/>
            <person name="Zhang Y.E."/>
            <person name="Wang W."/>
            <person name="Zhu M."/>
            <person name="He S."/>
            <person name="Zhang G."/>
        </authorList>
    </citation>
    <scope>NUCLEOTIDE SEQUENCE</scope>
    <source>
        <strain evidence="12">Pddl_001</strain>
    </source>
</reference>
<dbReference type="PRINTS" id="PR01077">
    <property type="entry name" value="CLAUDIN"/>
</dbReference>
<name>A0ABS2XW81_POLSP</name>
<dbReference type="Gene3D" id="1.20.140.150">
    <property type="match status" value="1"/>
</dbReference>
<keyword evidence="13" id="KW-1185">Reference proteome</keyword>
<proteinExistence type="inferred from homology"/>
<feature type="transmembrane region" description="Helical" evidence="11">
    <location>
        <begin position="6"/>
        <end position="30"/>
    </location>
</feature>
<evidence type="ECO:0000256" key="4">
    <source>
        <dbReference type="ARBA" id="ARBA00022427"/>
    </source>
</evidence>
<dbReference type="InterPro" id="IPR017974">
    <property type="entry name" value="Claudin_CS"/>
</dbReference>
<evidence type="ECO:0000256" key="2">
    <source>
        <dbReference type="ARBA" id="ARBA00004651"/>
    </source>
</evidence>
<feature type="transmembrane region" description="Helical" evidence="11">
    <location>
        <begin position="82"/>
        <end position="105"/>
    </location>
</feature>
<keyword evidence="4" id="KW-0796">Tight junction</keyword>
<evidence type="ECO:0000256" key="10">
    <source>
        <dbReference type="SAM" id="MobiDB-lite"/>
    </source>
</evidence>
<feature type="compositionally biased region" description="Polar residues" evidence="10">
    <location>
        <begin position="206"/>
        <end position="223"/>
    </location>
</feature>
<evidence type="ECO:0000313" key="13">
    <source>
        <dbReference type="Proteomes" id="UP001166093"/>
    </source>
</evidence>
<evidence type="ECO:0000256" key="7">
    <source>
        <dbReference type="ARBA" id="ARBA00022949"/>
    </source>
</evidence>
<dbReference type="InterPro" id="IPR004031">
    <property type="entry name" value="PMP22/EMP/MP20/Claudin"/>
</dbReference>
<keyword evidence="9 11" id="KW-0472">Membrane</keyword>
<dbReference type="PROSITE" id="PS01346">
    <property type="entry name" value="CLAUDIN"/>
    <property type="match status" value="1"/>
</dbReference>
<dbReference type="InterPro" id="IPR006187">
    <property type="entry name" value="Claudin"/>
</dbReference>
<comment type="caution">
    <text evidence="12">The sequence shown here is derived from an EMBL/GenBank/DDBJ whole genome shotgun (WGS) entry which is preliminary data.</text>
</comment>
<dbReference type="InterPro" id="IPR005411">
    <property type="entry name" value="Claudin2"/>
</dbReference>
<dbReference type="PRINTS" id="PR01589">
    <property type="entry name" value="CLAUDIN2"/>
</dbReference>
<comment type="similarity">
    <text evidence="3">Belongs to the claudin family.</text>
</comment>
<keyword evidence="6 11" id="KW-0812">Transmembrane</keyword>
<comment type="subcellular location">
    <subcellularLocation>
        <location evidence="1">Cell junction</location>
        <location evidence="1">Tight junction</location>
    </subcellularLocation>
    <subcellularLocation>
        <location evidence="2">Cell membrane</location>
        <topology evidence="2">Multi-pass membrane protein</topology>
    </subcellularLocation>
</comment>
<dbReference type="Pfam" id="PF00822">
    <property type="entry name" value="PMP22_Claudin"/>
    <property type="match status" value="1"/>
</dbReference>
<keyword evidence="7" id="KW-0965">Cell junction</keyword>
<dbReference type="Proteomes" id="UP001166093">
    <property type="component" value="Unassembled WGS sequence"/>
</dbReference>
<dbReference type="PANTHER" id="PTHR12002">
    <property type="entry name" value="CLAUDIN"/>
    <property type="match status" value="1"/>
</dbReference>
<gene>
    <name evidence="12" type="primary">Cldn14_4</name>
    <name evidence="12" type="ORF">GTO93_0015323</name>
</gene>
<feature type="compositionally biased region" description="Polar residues" evidence="10">
    <location>
        <begin position="237"/>
        <end position="256"/>
    </location>
</feature>
<organism evidence="12 13">
    <name type="scientific">Polyodon spathula</name>
    <name type="common">North American paddlefish</name>
    <name type="synonym">Squalus spathula</name>
    <dbReference type="NCBI Taxonomy" id="7913"/>
    <lineage>
        <taxon>Eukaryota</taxon>
        <taxon>Metazoa</taxon>
        <taxon>Chordata</taxon>
        <taxon>Craniata</taxon>
        <taxon>Vertebrata</taxon>
        <taxon>Euteleostomi</taxon>
        <taxon>Actinopterygii</taxon>
        <taxon>Chondrostei</taxon>
        <taxon>Acipenseriformes</taxon>
        <taxon>Polyodontidae</taxon>
        <taxon>Polyodon</taxon>
    </lineage>
</organism>
<evidence type="ECO:0000256" key="1">
    <source>
        <dbReference type="ARBA" id="ARBA00004435"/>
    </source>
</evidence>
<evidence type="ECO:0000313" key="12">
    <source>
        <dbReference type="EMBL" id="MBN3278306.1"/>
    </source>
</evidence>
<evidence type="ECO:0000256" key="11">
    <source>
        <dbReference type="SAM" id="Phobius"/>
    </source>
</evidence>
<keyword evidence="8 11" id="KW-1133">Transmembrane helix</keyword>
<evidence type="ECO:0000256" key="9">
    <source>
        <dbReference type="ARBA" id="ARBA00023136"/>
    </source>
</evidence>
<evidence type="ECO:0000256" key="3">
    <source>
        <dbReference type="ARBA" id="ARBA00008295"/>
    </source>
</evidence>
<accession>A0ABS2XW81</accession>
<sequence>MSSTGLELIGFILGMLGFLGTLVATILPNWRTTAHIGSNIITSMGYRKGLWMECAYLSMGTIQCKTYNSLLALPSDLQAARAMMVISVALSSLGCAISCIGMKCTTCMLESSARSKVAGTGGCCFLAAGFMCLIPVSWTTNEVISIFYNPNLSSSYKYEMGESLYVGMVSALLSFLGGGILCASCCGQEEGARHFGLGGRHPYPISNPQHSQQMTFRNPSVHNSNDHPQSKDPRPPASSSRTQRTNFNGYNLNGYV</sequence>
<dbReference type="EMBL" id="JAAWVQ010078686">
    <property type="protein sequence ID" value="MBN3278306.1"/>
    <property type="molecule type" value="Genomic_DNA"/>
</dbReference>
<evidence type="ECO:0000256" key="5">
    <source>
        <dbReference type="ARBA" id="ARBA00022475"/>
    </source>
</evidence>
<feature type="non-terminal residue" evidence="12">
    <location>
        <position position="1"/>
    </location>
</feature>
<feature type="transmembrane region" description="Helical" evidence="11">
    <location>
        <begin position="117"/>
        <end position="138"/>
    </location>
</feature>
<protein>
    <submittedName>
        <fullName evidence="12">CLD14 protein</fullName>
    </submittedName>
</protein>
<feature type="region of interest" description="Disordered" evidence="10">
    <location>
        <begin position="202"/>
        <end position="256"/>
    </location>
</feature>
<feature type="non-terminal residue" evidence="12">
    <location>
        <position position="256"/>
    </location>
</feature>
<evidence type="ECO:0000256" key="6">
    <source>
        <dbReference type="ARBA" id="ARBA00022692"/>
    </source>
</evidence>
<evidence type="ECO:0000256" key="8">
    <source>
        <dbReference type="ARBA" id="ARBA00022989"/>
    </source>
</evidence>
<keyword evidence="5" id="KW-1003">Cell membrane</keyword>
<feature type="compositionally biased region" description="Basic and acidic residues" evidence="10">
    <location>
        <begin position="224"/>
        <end position="234"/>
    </location>
</feature>
<feature type="transmembrane region" description="Helical" evidence="11">
    <location>
        <begin position="164"/>
        <end position="186"/>
    </location>
</feature>